<dbReference type="AlphaFoldDB" id="A0A1K1LB36"/>
<dbReference type="RefSeq" id="WP_162273841.1">
    <property type="nucleotide sequence ID" value="NZ_CALJDE010000018.1"/>
</dbReference>
<feature type="transmembrane region" description="Helical" evidence="1">
    <location>
        <begin position="48"/>
        <end position="68"/>
    </location>
</feature>
<sequence length="215" mass="23876">MLRKIISLTTFFSFVLLILSSIMLYVVPEGRVAYWADWRIIFTKAQWGDLHITGGALFLVAGLWHTFLNWKPVMNYIRGAGGGSRKPLLAAALICLFVYAGTLLEIPPMQQLVSWNDAIKDYQARKYGEPPFGHAETSSLKQFSAFLGLDCSLILQKMREADFKGELKPESIFIDIATSNDMTPQELFSFIMKSTGATMPVRGSGKGQGKAQAAQ</sequence>
<dbReference type="Proteomes" id="UP000186323">
    <property type="component" value="Chromosome I"/>
</dbReference>
<dbReference type="InterPro" id="IPR025517">
    <property type="entry name" value="DUF4405"/>
</dbReference>
<proteinExistence type="predicted"/>
<evidence type="ECO:0000313" key="3">
    <source>
        <dbReference type="EMBL" id="SFV71925.1"/>
    </source>
</evidence>
<dbReference type="KEGG" id="dpg:DESPIGER_0020"/>
<dbReference type="Pfam" id="PF14358">
    <property type="entry name" value="DUF4405"/>
    <property type="match status" value="1"/>
</dbReference>
<protein>
    <recommendedName>
        <fullName evidence="2">Flavinylation-associated cytochrome domain-containing protein</fullName>
    </recommendedName>
</protein>
<evidence type="ECO:0000259" key="2">
    <source>
        <dbReference type="Pfam" id="PF14358"/>
    </source>
</evidence>
<feature type="transmembrane region" description="Helical" evidence="1">
    <location>
        <begin position="6"/>
        <end position="27"/>
    </location>
</feature>
<organism evidence="3 4">
    <name type="scientific">Desulfovibrio piger</name>
    <dbReference type="NCBI Taxonomy" id="901"/>
    <lineage>
        <taxon>Bacteria</taxon>
        <taxon>Pseudomonadati</taxon>
        <taxon>Thermodesulfobacteriota</taxon>
        <taxon>Desulfovibrionia</taxon>
        <taxon>Desulfovibrionales</taxon>
        <taxon>Desulfovibrionaceae</taxon>
        <taxon>Desulfovibrio</taxon>
    </lineage>
</organism>
<evidence type="ECO:0000313" key="4">
    <source>
        <dbReference type="Proteomes" id="UP000186323"/>
    </source>
</evidence>
<evidence type="ECO:0000256" key="1">
    <source>
        <dbReference type="SAM" id="Phobius"/>
    </source>
</evidence>
<accession>A0A1K1LB36</accession>
<feature type="domain" description="Flavinylation-associated cytochrome" evidence="2">
    <location>
        <begin position="5"/>
        <end position="70"/>
    </location>
</feature>
<keyword evidence="1" id="KW-1133">Transmembrane helix</keyword>
<reference evidence="4" key="1">
    <citation type="submission" date="2016-10" db="EMBL/GenBank/DDBJ databases">
        <authorList>
            <person name="Wegmann U."/>
        </authorList>
    </citation>
    <scope>NUCLEOTIDE SEQUENCE [LARGE SCALE GENOMIC DNA]</scope>
</reference>
<keyword evidence="4" id="KW-1185">Reference proteome</keyword>
<feature type="transmembrane region" description="Helical" evidence="1">
    <location>
        <begin position="88"/>
        <end position="106"/>
    </location>
</feature>
<gene>
    <name evidence="3" type="ORF">DESPIGER_0020</name>
</gene>
<dbReference type="EMBL" id="LT630450">
    <property type="protein sequence ID" value="SFV71925.1"/>
    <property type="molecule type" value="Genomic_DNA"/>
</dbReference>
<name>A0A1K1LB36_9BACT</name>
<keyword evidence="1" id="KW-0812">Transmembrane</keyword>
<keyword evidence="1" id="KW-0472">Membrane</keyword>